<feature type="region of interest" description="Disordered" evidence="3">
    <location>
        <begin position="1"/>
        <end position="67"/>
    </location>
</feature>
<dbReference type="OrthoDB" id="346839at2759"/>
<dbReference type="InterPro" id="IPR012677">
    <property type="entry name" value="Nucleotide-bd_a/b_plait_sf"/>
</dbReference>
<dbReference type="Proteomes" id="UP000016933">
    <property type="component" value="Unassembled WGS sequence"/>
</dbReference>
<evidence type="ECO:0000313" key="5">
    <source>
        <dbReference type="EMBL" id="EME41122.1"/>
    </source>
</evidence>
<dbReference type="Pfam" id="PF00076">
    <property type="entry name" value="RRM_1"/>
    <property type="match status" value="1"/>
</dbReference>
<dbReference type="eggNOG" id="KOG0533">
    <property type="taxonomic scope" value="Eukaryota"/>
</dbReference>
<dbReference type="HOGENOM" id="CLU_052367_2_0_1"/>
<dbReference type="PROSITE" id="PS50102">
    <property type="entry name" value="RRM"/>
    <property type="match status" value="1"/>
</dbReference>
<feature type="compositionally biased region" description="Basic residues" evidence="3">
    <location>
        <begin position="21"/>
        <end position="37"/>
    </location>
</feature>
<dbReference type="InterPro" id="IPR000504">
    <property type="entry name" value="RRM_dom"/>
</dbReference>
<dbReference type="AlphaFoldDB" id="N1PFH6"/>
<feature type="domain" description="RRM" evidence="4">
    <location>
        <begin position="77"/>
        <end position="154"/>
    </location>
</feature>
<keyword evidence="1 2" id="KW-0694">RNA-binding</keyword>
<keyword evidence="6" id="KW-1185">Reference proteome</keyword>
<dbReference type="InterPro" id="IPR051229">
    <property type="entry name" value="ALYREF_mRNA_export"/>
</dbReference>
<evidence type="ECO:0000256" key="1">
    <source>
        <dbReference type="ARBA" id="ARBA00022884"/>
    </source>
</evidence>
<dbReference type="PANTHER" id="PTHR19965:SF35">
    <property type="entry name" value="RNA ANNEALING PROTEIN YRA1"/>
    <property type="match status" value="1"/>
</dbReference>
<organism evidence="5 6">
    <name type="scientific">Dothistroma septosporum (strain NZE10 / CBS 128990)</name>
    <name type="common">Red band needle blight fungus</name>
    <name type="synonym">Mycosphaerella pini</name>
    <dbReference type="NCBI Taxonomy" id="675120"/>
    <lineage>
        <taxon>Eukaryota</taxon>
        <taxon>Fungi</taxon>
        <taxon>Dikarya</taxon>
        <taxon>Ascomycota</taxon>
        <taxon>Pezizomycotina</taxon>
        <taxon>Dothideomycetes</taxon>
        <taxon>Dothideomycetidae</taxon>
        <taxon>Mycosphaerellales</taxon>
        <taxon>Mycosphaerellaceae</taxon>
        <taxon>Dothistroma</taxon>
    </lineage>
</organism>
<evidence type="ECO:0000259" key="4">
    <source>
        <dbReference type="PROSITE" id="PS50102"/>
    </source>
</evidence>
<feature type="compositionally biased region" description="Basic and acidic residues" evidence="3">
    <location>
        <begin position="174"/>
        <end position="198"/>
    </location>
</feature>
<name>N1PFH6_DOTSN</name>
<sequence length="256" mass="26668">MSGKLDQSLDEIMKDSGATRGPRRGKNGRLPNRKAAQKSKAATTAVIAPSGGIQKKSKAGKPARTPAIPIAPLSGESKINVSNLPRDATEEMIKDYFGDTAGPVKRVIRNYGQDGKFNGSCLVIFSRPDAAAKAARADGTKVDGKPLRVEILVNAKQVVPVKSLAERATAPKNAAKENQKKNQKKDGPKPAVNGEKKAGAKKSGRAGRPKKKTADELDAEMQDYFGGSGEAPAATNGGAQPAVAATNGGDAMDEVL</sequence>
<evidence type="ECO:0000313" key="6">
    <source>
        <dbReference type="Proteomes" id="UP000016933"/>
    </source>
</evidence>
<proteinExistence type="predicted"/>
<dbReference type="InterPro" id="IPR035979">
    <property type="entry name" value="RBD_domain_sf"/>
</dbReference>
<dbReference type="SUPFAM" id="SSF54928">
    <property type="entry name" value="RNA-binding domain, RBD"/>
    <property type="match status" value="1"/>
</dbReference>
<evidence type="ECO:0000256" key="2">
    <source>
        <dbReference type="PROSITE-ProRule" id="PRU00176"/>
    </source>
</evidence>
<dbReference type="PANTHER" id="PTHR19965">
    <property type="entry name" value="RNA AND EXPORT FACTOR BINDING PROTEIN"/>
    <property type="match status" value="1"/>
</dbReference>
<dbReference type="Gene3D" id="3.30.70.330">
    <property type="match status" value="1"/>
</dbReference>
<feature type="compositionally biased region" description="Basic residues" evidence="3">
    <location>
        <begin position="199"/>
        <end position="211"/>
    </location>
</feature>
<reference evidence="5 6" key="2">
    <citation type="journal article" date="2012" name="PLoS Pathog.">
        <title>Diverse lifestyles and strategies of plant pathogenesis encoded in the genomes of eighteen Dothideomycetes fungi.</title>
        <authorList>
            <person name="Ohm R.A."/>
            <person name="Feau N."/>
            <person name="Henrissat B."/>
            <person name="Schoch C.L."/>
            <person name="Horwitz B.A."/>
            <person name="Barry K.W."/>
            <person name="Condon B.J."/>
            <person name="Copeland A.C."/>
            <person name="Dhillon B."/>
            <person name="Glaser F."/>
            <person name="Hesse C.N."/>
            <person name="Kosti I."/>
            <person name="LaButti K."/>
            <person name="Lindquist E.A."/>
            <person name="Lucas S."/>
            <person name="Salamov A.A."/>
            <person name="Bradshaw R.E."/>
            <person name="Ciuffetti L."/>
            <person name="Hamelin R.C."/>
            <person name="Kema G.H.J."/>
            <person name="Lawrence C."/>
            <person name="Scott J.A."/>
            <person name="Spatafora J.W."/>
            <person name="Turgeon B.G."/>
            <person name="de Wit P.J.G.M."/>
            <person name="Zhong S."/>
            <person name="Goodwin S.B."/>
            <person name="Grigoriev I.V."/>
        </authorList>
    </citation>
    <scope>NUCLEOTIDE SEQUENCE [LARGE SCALE GENOMIC DNA]</scope>
    <source>
        <strain evidence="6">NZE10 / CBS 128990</strain>
    </source>
</reference>
<dbReference type="SMART" id="SM00360">
    <property type="entry name" value="RRM"/>
    <property type="match status" value="1"/>
</dbReference>
<gene>
    <name evidence="5" type="ORF">DOTSEDRAFT_74594</name>
</gene>
<feature type="region of interest" description="Disordered" evidence="3">
    <location>
        <begin position="164"/>
        <end position="256"/>
    </location>
</feature>
<dbReference type="OMA" id="NEFGPIK"/>
<reference evidence="6" key="1">
    <citation type="journal article" date="2012" name="PLoS Genet.">
        <title>The genomes of the fungal plant pathogens Cladosporium fulvum and Dothistroma septosporum reveal adaptation to different hosts and lifestyles but also signatures of common ancestry.</title>
        <authorList>
            <person name="de Wit P.J.G.M."/>
            <person name="van der Burgt A."/>
            <person name="Oekmen B."/>
            <person name="Stergiopoulos I."/>
            <person name="Abd-Elsalam K.A."/>
            <person name="Aerts A.L."/>
            <person name="Bahkali A.H."/>
            <person name="Beenen H.G."/>
            <person name="Chettri P."/>
            <person name="Cox M.P."/>
            <person name="Datema E."/>
            <person name="de Vries R.P."/>
            <person name="Dhillon B."/>
            <person name="Ganley A.R."/>
            <person name="Griffiths S.A."/>
            <person name="Guo Y."/>
            <person name="Hamelin R.C."/>
            <person name="Henrissat B."/>
            <person name="Kabir M.S."/>
            <person name="Jashni M.K."/>
            <person name="Kema G."/>
            <person name="Klaubauf S."/>
            <person name="Lapidus A."/>
            <person name="Levasseur A."/>
            <person name="Lindquist E."/>
            <person name="Mehrabi R."/>
            <person name="Ohm R.A."/>
            <person name="Owen T.J."/>
            <person name="Salamov A."/>
            <person name="Schwelm A."/>
            <person name="Schijlen E."/>
            <person name="Sun H."/>
            <person name="van den Burg H.A."/>
            <person name="van Ham R.C.H.J."/>
            <person name="Zhang S."/>
            <person name="Goodwin S.B."/>
            <person name="Grigoriev I.V."/>
            <person name="Collemare J."/>
            <person name="Bradshaw R.E."/>
        </authorList>
    </citation>
    <scope>NUCLEOTIDE SEQUENCE [LARGE SCALE GENOMIC DNA]</scope>
    <source>
        <strain evidence="6">NZE10 / CBS 128990</strain>
    </source>
</reference>
<dbReference type="GO" id="GO:0003729">
    <property type="term" value="F:mRNA binding"/>
    <property type="evidence" value="ECO:0007669"/>
    <property type="project" value="TreeGrafter"/>
</dbReference>
<dbReference type="GO" id="GO:0005634">
    <property type="term" value="C:nucleus"/>
    <property type="evidence" value="ECO:0007669"/>
    <property type="project" value="TreeGrafter"/>
</dbReference>
<accession>N1PFH6</accession>
<dbReference type="EMBL" id="KB446543">
    <property type="protein sequence ID" value="EME41122.1"/>
    <property type="molecule type" value="Genomic_DNA"/>
</dbReference>
<dbReference type="STRING" id="675120.N1PFH6"/>
<evidence type="ECO:0000256" key="3">
    <source>
        <dbReference type="SAM" id="MobiDB-lite"/>
    </source>
</evidence>
<protein>
    <recommendedName>
        <fullName evidence="4">RRM domain-containing protein</fullName>
    </recommendedName>
</protein>